<keyword evidence="4" id="KW-1185">Reference proteome</keyword>
<feature type="compositionally biased region" description="Basic and acidic residues" evidence="1">
    <location>
        <begin position="230"/>
        <end position="246"/>
    </location>
</feature>
<name>A0ABP0SJV0_9DINO</name>
<dbReference type="SMART" id="SM00128">
    <property type="entry name" value="IPPc"/>
    <property type="match status" value="1"/>
</dbReference>
<feature type="compositionally biased region" description="Low complexity" evidence="1">
    <location>
        <begin position="24"/>
        <end position="33"/>
    </location>
</feature>
<sequence>MTLQVDPEKPEDDEEAANERAADQSRSAAAVASGLRTRTVSKKPTRWTRRFSQTRPGAFEAQPRPSCGSQMRTRSQKSKLHLKPMRILRRLLDSAPNGLMGECVAFLAEWQPWQENFSPVPDKLANEAANNRDTKGKREGEDEDTPEVEDGWTKSCSSRSRVKRRGDAPERTFSGPSESGQMPSEQEPAAEPDPQQVSDDLRENAVAAAPDDLHETGPILSKRQKQRLRQRQDRPKVAKPKEEKPEAAVVPSKRLPFKEEQQQDVPDTSLAPEAAVEEVKPEAKAEAAEADAEDSSAEEENADVKPEEPKLVRSFADLVAGRPARPVEEEAESAFVSFKADAPEFVPMSMTTPFQAVLASGYAMAMASEPVPTKKSRRGRRGRKEAEDSQALPLTTVVIAEIANLDAQSLRLQLDACGFAYNFFYMPPERQEEYGNCAVVNFVDPSFVIMCQQFFEQSGEGNVSFFPIQGLDNNVAYWTSFGVAEDMINGPLVFPSAVAQWSEDPNMLNSKFSPQIKEQFHKTKLCVRGPMFRSHVGCPVSSEESLVVDVQNAWEHIKVLCFTWNMGDAKPSEEELKCWLPSGGGEFDLVVVGVQECSYDWVSEWVATPMRNPKRRKSLKGSGKTQLPMLSGAVEEALHAFGSSPRSERPERRKSRDVGEEKFSFHWDDILAERLGDGFARVQQVVLMNMRLLVFAKTQYCDGTIKWQDGPLIHSVQHTYSATGLLAGTVGNKGGLVATLQFGPVSLCFVSCHLAAHTSAAEKRNNDCREILQETWPVCHPDLDIVTQFDHCFWFGDLNYRLDLSVDEELPTLALGKQRGVSPPKDSLAPSAPSRPDDFSAVCEMIDKREFEELMKYDQLRRFRDAGKAFAGFNEGQADFAPTFKVERQPGVSHQSERTPSYCDRILWKSTEALEGNAVQRLLSSAEQVSSSDHKPVYAHFDVKTPAARGQLLQREASKEHFPVVRIKHLKAHSLPGSHTRLRVVTLVLPLQLESLQCEHEMKVTKQGNELIWPYDLPAIRPAANNQEELQCCTLVMVLYSKGTKLGSIGLRFPGWSPSHALDAERFQYRFEKPLVLKSSTFGTGALSGTLEVNWNELGIAAENQLAAAARPKPVRPDAPACINRQSYLQ</sequence>
<dbReference type="PANTHER" id="PTHR11200">
    <property type="entry name" value="INOSITOL 5-PHOSPHATASE"/>
    <property type="match status" value="1"/>
</dbReference>
<organism evidence="3 4">
    <name type="scientific">Durusdinium trenchii</name>
    <dbReference type="NCBI Taxonomy" id="1381693"/>
    <lineage>
        <taxon>Eukaryota</taxon>
        <taxon>Sar</taxon>
        <taxon>Alveolata</taxon>
        <taxon>Dinophyceae</taxon>
        <taxon>Suessiales</taxon>
        <taxon>Symbiodiniaceae</taxon>
        <taxon>Durusdinium</taxon>
    </lineage>
</organism>
<feature type="region of interest" description="Disordered" evidence="1">
    <location>
        <begin position="815"/>
        <end position="836"/>
    </location>
</feature>
<feature type="region of interest" description="Disordered" evidence="1">
    <location>
        <begin position="127"/>
        <end position="306"/>
    </location>
</feature>
<feature type="domain" description="Inositol polyphosphate-related phosphatase" evidence="2">
    <location>
        <begin position="555"/>
        <end position="949"/>
    </location>
</feature>
<dbReference type="InterPro" id="IPR000300">
    <property type="entry name" value="IPPc"/>
</dbReference>
<evidence type="ECO:0000313" key="4">
    <source>
        <dbReference type="Proteomes" id="UP001642484"/>
    </source>
</evidence>
<feature type="compositionally biased region" description="Basic residues" evidence="1">
    <location>
        <begin position="39"/>
        <end position="49"/>
    </location>
</feature>
<evidence type="ECO:0000259" key="2">
    <source>
        <dbReference type="SMART" id="SM00128"/>
    </source>
</evidence>
<feature type="compositionally biased region" description="Basic residues" evidence="1">
    <location>
        <begin position="374"/>
        <end position="383"/>
    </location>
</feature>
<proteinExistence type="predicted"/>
<feature type="region of interest" description="Disordered" evidence="1">
    <location>
        <begin position="369"/>
        <end position="388"/>
    </location>
</feature>
<feature type="compositionally biased region" description="Acidic residues" evidence="1">
    <location>
        <begin position="288"/>
        <end position="301"/>
    </location>
</feature>
<dbReference type="SUPFAM" id="SSF56219">
    <property type="entry name" value="DNase I-like"/>
    <property type="match status" value="1"/>
</dbReference>
<gene>
    <name evidence="3" type="ORF">CCMP2556_LOCUS52197</name>
</gene>
<evidence type="ECO:0000313" key="3">
    <source>
        <dbReference type="EMBL" id="CAK9112637.1"/>
    </source>
</evidence>
<dbReference type="Proteomes" id="UP001642484">
    <property type="component" value="Unassembled WGS sequence"/>
</dbReference>
<dbReference type="Gene3D" id="3.60.10.10">
    <property type="entry name" value="Endonuclease/exonuclease/phosphatase"/>
    <property type="match status" value="1"/>
</dbReference>
<reference evidence="3 4" key="1">
    <citation type="submission" date="2024-02" db="EMBL/GenBank/DDBJ databases">
        <authorList>
            <person name="Chen Y."/>
            <person name="Shah S."/>
            <person name="Dougan E. K."/>
            <person name="Thang M."/>
            <person name="Chan C."/>
        </authorList>
    </citation>
    <scope>NUCLEOTIDE SEQUENCE [LARGE SCALE GENOMIC DNA]</scope>
</reference>
<dbReference type="EMBL" id="CAXAMN010027750">
    <property type="protein sequence ID" value="CAK9112637.1"/>
    <property type="molecule type" value="Genomic_DNA"/>
</dbReference>
<comment type="caution">
    <text evidence="3">The sequence shown here is derived from an EMBL/GenBank/DDBJ whole genome shotgun (WGS) entry which is preliminary data.</text>
</comment>
<feature type="compositionally biased region" description="Polar residues" evidence="1">
    <location>
        <begin position="174"/>
        <end position="184"/>
    </location>
</feature>
<dbReference type="InterPro" id="IPR036691">
    <property type="entry name" value="Endo/exonu/phosph_ase_sf"/>
</dbReference>
<accession>A0ABP0SJV0</accession>
<feature type="compositionally biased region" description="Basic and acidic residues" evidence="1">
    <location>
        <begin position="130"/>
        <end position="140"/>
    </location>
</feature>
<evidence type="ECO:0000256" key="1">
    <source>
        <dbReference type="SAM" id="MobiDB-lite"/>
    </source>
</evidence>
<feature type="region of interest" description="Disordered" evidence="1">
    <location>
        <begin position="1"/>
        <end position="79"/>
    </location>
</feature>
<protein>
    <recommendedName>
        <fullName evidence="2">Inositol polyphosphate-related phosphatase domain-containing protein</fullName>
    </recommendedName>
</protein>
<dbReference type="InterPro" id="IPR046985">
    <property type="entry name" value="IP5"/>
</dbReference>
<feature type="compositionally biased region" description="Basic and acidic residues" evidence="1">
    <location>
        <begin position="277"/>
        <end position="287"/>
    </location>
</feature>
<feature type="compositionally biased region" description="Acidic residues" evidence="1">
    <location>
        <begin position="141"/>
        <end position="150"/>
    </location>
</feature>
<dbReference type="Pfam" id="PF22669">
    <property type="entry name" value="Exo_endo_phos2"/>
    <property type="match status" value="2"/>
</dbReference>